<comment type="similarity">
    <text evidence="2">Belongs to the PC-esterase family. TBL subfamily.</text>
</comment>
<dbReference type="EMBL" id="CACRZD030000009">
    <property type="protein sequence ID" value="CAA6664707.1"/>
    <property type="molecule type" value="Genomic_DNA"/>
</dbReference>
<feature type="region of interest" description="Disordered" evidence="8">
    <location>
        <begin position="1"/>
        <end position="50"/>
    </location>
</feature>
<dbReference type="EMBL" id="LR743596">
    <property type="protein sequence ID" value="CAA2625327.1"/>
    <property type="molecule type" value="Genomic_DNA"/>
</dbReference>
<proteinExistence type="inferred from homology"/>
<dbReference type="InterPro" id="IPR029962">
    <property type="entry name" value="TBL"/>
</dbReference>
<evidence type="ECO:0000256" key="7">
    <source>
        <dbReference type="ARBA" id="ARBA00023136"/>
    </source>
</evidence>
<evidence type="ECO:0000259" key="10">
    <source>
        <dbReference type="Pfam" id="PF14416"/>
    </source>
</evidence>
<keyword evidence="7" id="KW-0472">Membrane</keyword>
<dbReference type="Proteomes" id="UP001189122">
    <property type="component" value="Unassembled WGS sequence"/>
</dbReference>
<evidence type="ECO:0000256" key="2">
    <source>
        <dbReference type="ARBA" id="ARBA00007727"/>
    </source>
</evidence>
<evidence type="ECO:0000313" key="11">
    <source>
        <dbReference type="EMBL" id="CAA2625327.1"/>
    </source>
</evidence>
<keyword evidence="4" id="KW-0735">Signal-anchor</keyword>
<evidence type="ECO:0000256" key="3">
    <source>
        <dbReference type="ARBA" id="ARBA00022692"/>
    </source>
</evidence>
<keyword evidence="3" id="KW-0812">Transmembrane</keyword>
<keyword evidence="6" id="KW-0333">Golgi apparatus</keyword>
<dbReference type="Pfam" id="PF14416">
    <property type="entry name" value="PMR5N"/>
    <property type="match status" value="1"/>
</dbReference>
<organism evidence="11">
    <name type="scientific">Spirodela intermedia</name>
    <name type="common">Intermediate duckweed</name>
    <dbReference type="NCBI Taxonomy" id="51605"/>
    <lineage>
        <taxon>Eukaryota</taxon>
        <taxon>Viridiplantae</taxon>
        <taxon>Streptophyta</taxon>
        <taxon>Embryophyta</taxon>
        <taxon>Tracheophyta</taxon>
        <taxon>Spermatophyta</taxon>
        <taxon>Magnoliopsida</taxon>
        <taxon>Liliopsida</taxon>
        <taxon>Araceae</taxon>
        <taxon>Lemnoideae</taxon>
        <taxon>Spirodela</taxon>
    </lineage>
</organism>
<dbReference type="AlphaFoldDB" id="A0A7I8J3B9"/>
<dbReference type="PANTHER" id="PTHR32285:SF22">
    <property type="entry name" value="PROTEIN TRICHOME BIREFRINGENCE"/>
    <property type="match status" value="1"/>
</dbReference>
<dbReference type="PANTHER" id="PTHR32285">
    <property type="entry name" value="PROTEIN TRICHOME BIREFRINGENCE-LIKE 9-RELATED"/>
    <property type="match status" value="1"/>
</dbReference>
<keyword evidence="5" id="KW-1133">Transmembrane helix</keyword>
<sequence>MVAEKNQTKEGVASGQDVIAEKNQTRDGAGFTLKGQDAKNETNNLTGGGPPTAVILAPPPKNQTSVGTQVVAAPPPPSTTKMNATASGGIPQKAGLVDAARVSNLSVSLSEGAVSVVGVAAAAGRKSKQGHSVEHQIDGGLRHIPWEMGEGRVLSSVQGGILPQIDESFNCYHNGRPDHAYQKLRWQPNGCIIPGRVTGASISPLKVTRSGFAELLNGTDMLERLRGRRLVFVGDSLNRNMWESLVCILRNSIEDKSRVSKRPGSTSLGPRDYNCSVEFFRSPFLVQEWEAPDSAGKKKETLRLDIIEKSSSRYKDADIIIFNTGHWWTHEKTSKGKDYYQEGNRVYGELKVIEAFHKALSTWARWVDTNVDPVRSLVFFRGYSASHFSGGRWNSGGQCHSETEPIKNETYLSSYPPKMSVLEMTDYRKDGHPSVYRRHRFAAPERQAPDHFQDCSHWCLPGVPDSWNELLYAQLLLKLHQRRA</sequence>
<evidence type="ECO:0000259" key="9">
    <source>
        <dbReference type="Pfam" id="PF13839"/>
    </source>
</evidence>
<comment type="subcellular location">
    <subcellularLocation>
        <location evidence="1">Golgi apparatus membrane</location>
        <topology evidence="1">Single-pass type II membrane protein</topology>
    </subcellularLocation>
</comment>
<dbReference type="GO" id="GO:0000139">
    <property type="term" value="C:Golgi membrane"/>
    <property type="evidence" value="ECO:0007669"/>
    <property type="project" value="UniProtKB-SubCell"/>
</dbReference>
<evidence type="ECO:0000256" key="4">
    <source>
        <dbReference type="ARBA" id="ARBA00022968"/>
    </source>
</evidence>
<evidence type="ECO:0000256" key="6">
    <source>
        <dbReference type="ARBA" id="ARBA00023034"/>
    </source>
</evidence>
<evidence type="ECO:0000256" key="5">
    <source>
        <dbReference type="ARBA" id="ARBA00022989"/>
    </source>
</evidence>
<reference evidence="11 12" key="1">
    <citation type="submission" date="2019-12" db="EMBL/GenBank/DDBJ databases">
        <authorList>
            <person name="Scholz U."/>
            <person name="Mascher M."/>
            <person name="Fiebig A."/>
        </authorList>
    </citation>
    <scope>NUCLEOTIDE SEQUENCE</scope>
</reference>
<dbReference type="GO" id="GO:1990538">
    <property type="term" value="F:xylan O-acetyltransferase activity"/>
    <property type="evidence" value="ECO:0007669"/>
    <property type="project" value="UniProtKB-ARBA"/>
</dbReference>
<dbReference type="InterPro" id="IPR025846">
    <property type="entry name" value="TBL_N"/>
</dbReference>
<evidence type="ECO:0000313" key="12">
    <source>
        <dbReference type="Proteomes" id="UP001189122"/>
    </source>
</evidence>
<accession>A0A7I8J3B9</accession>
<evidence type="ECO:0000256" key="8">
    <source>
        <dbReference type="SAM" id="MobiDB-lite"/>
    </source>
</evidence>
<protein>
    <submittedName>
        <fullName evidence="11">Uncharacterized protein</fullName>
    </submittedName>
</protein>
<name>A0A7I8J3B9_SPIIN</name>
<feature type="domain" description="Trichome birefringence-like C-terminal" evidence="9">
    <location>
        <begin position="216"/>
        <end position="473"/>
    </location>
</feature>
<keyword evidence="12" id="KW-1185">Reference proteome</keyword>
<evidence type="ECO:0000256" key="1">
    <source>
        <dbReference type="ARBA" id="ARBA00004323"/>
    </source>
</evidence>
<dbReference type="InterPro" id="IPR026057">
    <property type="entry name" value="TBL_C"/>
</dbReference>
<feature type="domain" description="Trichome birefringence-like N-terminal" evidence="10">
    <location>
        <begin position="163"/>
        <end position="191"/>
    </location>
</feature>
<dbReference type="Pfam" id="PF13839">
    <property type="entry name" value="PC-Esterase"/>
    <property type="match status" value="1"/>
</dbReference>
<gene>
    <name evidence="11" type="ORF">SI7747_09011096</name>
</gene>